<dbReference type="SUPFAM" id="SSF52425">
    <property type="entry name" value="Cryptochrome/photolyase, N-terminal domain"/>
    <property type="match status" value="1"/>
</dbReference>
<dbReference type="PROSITE" id="PS51645">
    <property type="entry name" value="PHR_CRY_ALPHA_BETA"/>
    <property type="match status" value="1"/>
</dbReference>
<comment type="cofactor">
    <cofactor evidence="1">
        <name>(6R)-5,10-methylene-5,6,7,8-tetrahydrofolate</name>
        <dbReference type="ChEBI" id="CHEBI:15636"/>
    </cofactor>
</comment>
<dbReference type="InterPro" id="IPR036155">
    <property type="entry name" value="Crypto/Photolyase_N_sf"/>
</dbReference>
<dbReference type="SUPFAM" id="SSF48173">
    <property type="entry name" value="Cryptochrome/photolyase FAD-binding domain"/>
    <property type="match status" value="1"/>
</dbReference>
<dbReference type="Pfam" id="PF00875">
    <property type="entry name" value="DNA_photolyase"/>
    <property type="match status" value="1"/>
</dbReference>
<dbReference type="PANTHER" id="PTHR11455:SF9">
    <property type="entry name" value="CRYPTOCHROME CIRCADIAN CLOCK 5 ISOFORM X1"/>
    <property type="match status" value="1"/>
</dbReference>
<comment type="cofactor">
    <cofactor evidence="2">
        <name>FAD</name>
        <dbReference type="ChEBI" id="CHEBI:57692"/>
    </cofactor>
</comment>
<evidence type="ECO:0000256" key="2">
    <source>
        <dbReference type="ARBA" id="ARBA00001974"/>
    </source>
</evidence>
<dbReference type="PRINTS" id="PR00147">
    <property type="entry name" value="DNAPHOTLYASE"/>
</dbReference>
<organism evidence="8 9">
    <name type="scientific">Marinifilum caeruleilacunae</name>
    <dbReference type="NCBI Taxonomy" id="2499076"/>
    <lineage>
        <taxon>Bacteria</taxon>
        <taxon>Pseudomonadati</taxon>
        <taxon>Bacteroidota</taxon>
        <taxon>Bacteroidia</taxon>
        <taxon>Marinilabiliales</taxon>
        <taxon>Marinifilaceae</taxon>
    </lineage>
</organism>
<dbReference type="Gene3D" id="1.25.40.80">
    <property type="match status" value="1"/>
</dbReference>
<keyword evidence="9" id="KW-1185">Reference proteome</keyword>
<accession>A0ABX1WQQ0</accession>
<dbReference type="InterPro" id="IPR036134">
    <property type="entry name" value="Crypto/Photolyase_FAD-like_sf"/>
</dbReference>
<name>A0ABX1WQQ0_9BACT</name>
<evidence type="ECO:0000256" key="6">
    <source>
        <dbReference type="RuleBase" id="RU004182"/>
    </source>
</evidence>
<evidence type="ECO:0000256" key="5">
    <source>
        <dbReference type="ARBA" id="ARBA00022991"/>
    </source>
</evidence>
<comment type="caution">
    <text evidence="8">The sequence shown here is derived from an EMBL/GenBank/DDBJ whole genome shotgun (WGS) entry which is preliminary data.</text>
</comment>
<protein>
    <submittedName>
        <fullName evidence="8">Deoxyribodipyrimidine photo-lyase</fullName>
    </submittedName>
</protein>
<proteinExistence type="inferred from homology"/>
<evidence type="ECO:0000256" key="1">
    <source>
        <dbReference type="ARBA" id="ARBA00001932"/>
    </source>
</evidence>
<dbReference type="Proteomes" id="UP000732105">
    <property type="component" value="Unassembled WGS sequence"/>
</dbReference>
<dbReference type="PROSITE" id="PS00394">
    <property type="entry name" value="DNA_PHOTOLYASES_1_1"/>
    <property type="match status" value="1"/>
</dbReference>
<dbReference type="EMBL" id="RZNH01000001">
    <property type="protein sequence ID" value="NOU58321.1"/>
    <property type="molecule type" value="Genomic_DNA"/>
</dbReference>
<keyword evidence="5 6" id="KW-0157">Chromophore</keyword>
<comment type="similarity">
    <text evidence="6">Belongs to the DNA photolyase family.</text>
</comment>
<dbReference type="PROSITE" id="PS00691">
    <property type="entry name" value="DNA_PHOTOLYASES_1_2"/>
    <property type="match status" value="1"/>
</dbReference>
<evidence type="ECO:0000256" key="4">
    <source>
        <dbReference type="ARBA" id="ARBA00022827"/>
    </source>
</evidence>
<evidence type="ECO:0000313" key="8">
    <source>
        <dbReference type="EMBL" id="NOU58321.1"/>
    </source>
</evidence>
<dbReference type="Gene3D" id="3.40.50.620">
    <property type="entry name" value="HUPs"/>
    <property type="match status" value="1"/>
</dbReference>
<evidence type="ECO:0000313" key="9">
    <source>
        <dbReference type="Proteomes" id="UP000732105"/>
    </source>
</evidence>
<gene>
    <name evidence="8" type="ORF">ELS83_00730</name>
</gene>
<evidence type="ECO:0000259" key="7">
    <source>
        <dbReference type="PROSITE" id="PS51645"/>
    </source>
</evidence>
<dbReference type="Gene3D" id="1.10.579.10">
    <property type="entry name" value="DNA Cyclobutane Dipyrimidine Photolyase, subunit A, domain 3"/>
    <property type="match status" value="1"/>
</dbReference>
<dbReference type="RefSeq" id="WP_171593581.1">
    <property type="nucleotide sequence ID" value="NZ_RZNH01000001.1"/>
</dbReference>
<keyword evidence="4 6" id="KW-0274">FAD</keyword>
<dbReference type="InterPro" id="IPR006050">
    <property type="entry name" value="DNA_photolyase_N"/>
</dbReference>
<dbReference type="Pfam" id="PF03441">
    <property type="entry name" value="FAD_binding_7"/>
    <property type="match status" value="1"/>
</dbReference>
<dbReference type="InterPro" id="IPR002081">
    <property type="entry name" value="Cryptochrome/DNA_photolyase_1"/>
</dbReference>
<feature type="domain" description="Photolyase/cryptochrome alpha/beta" evidence="7">
    <location>
        <begin position="4"/>
        <end position="134"/>
    </location>
</feature>
<reference evidence="8 9" key="1">
    <citation type="submission" date="2018-12" db="EMBL/GenBank/DDBJ databases">
        <title>Marinifilum JC070 sp. nov., a marine bacterium isolated from Yongle Blue Hole in the South China Sea.</title>
        <authorList>
            <person name="Fu T."/>
        </authorList>
    </citation>
    <scope>NUCLEOTIDE SEQUENCE [LARGE SCALE GENOMIC DNA]</scope>
    <source>
        <strain evidence="8 9">JC070</strain>
    </source>
</reference>
<dbReference type="InterPro" id="IPR014729">
    <property type="entry name" value="Rossmann-like_a/b/a_fold"/>
</dbReference>
<dbReference type="InterPro" id="IPR005101">
    <property type="entry name" value="Cryptochr/Photolyase_FAD-bd"/>
</dbReference>
<dbReference type="InterPro" id="IPR018394">
    <property type="entry name" value="DNA_photolyase_1_CS_C"/>
</dbReference>
<evidence type="ECO:0000256" key="3">
    <source>
        <dbReference type="ARBA" id="ARBA00022630"/>
    </source>
</evidence>
<dbReference type="PANTHER" id="PTHR11455">
    <property type="entry name" value="CRYPTOCHROME"/>
    <property type="match status" value="1"/>
</dbReference>
<keyword evidence="3 6" id="KW-0285">Flavoprotein</keyword>
<sequence>MEGKYILIWLRRDLRLHDNAAINHALQSGNQVLFYFNFDTEILEQLENKSDARLNFIHNELSKINQKLADIGSTLLVKHGPALECLSQIINEHPIAKVYANEDYEPFAISRDQKCAEICSSQAVEFQLFKDQVIFEKEEILKKDGKPYTVYTPYMKKWRSAFQSSEHLPYSYELNSSNTAQISFNKIPSLKDIGFRESSILLPTINLSEEMLSNYDARRNFPAQNATSNLGVYLRFGTISIREAVQKALLGDDQFLNELIWREFFMQILANFPRVERECFKSAYNNIQWVNNEEEFELWTNGQTGFPIVDAGMRELKATGNMHNRVRMIVASFLVKDLLIDWRWGEAWFANHLLDYDQAANNGNWQWVAGCGCDAAPYFRVFNPIEQQKKFDPDFTYIKKWVPEFETDAYPKPMIDHKFARIRVLEVYKKALDRF</sequence>